<sequence length="271" mass="32017">MENKNELMVIVGKCGLDTPAGHIIYEKFKQFYDQIQAWDNKAKTLIVTNASQVDEMKMAREGRLFLARIRIDANKVRNTLKEDSIKYGKAVQSVYNFIEGLTTPIEKYLENQEKFVERQEEKRVWELVIARRDSLEPYEEFVPFGINLGVMSDDAFERFFKSVKIQKDEKIKQEADEKERVKKEKELYEQTLEENKKLKEELSEVKVLTKEPEILNDDSLSDKEKLLEFAKFIDNFKLPEVKSKKAKEIMLYASKSFYQTSVYLFHHIEEL</sequence>
<evidence type="ECO:0000313" key="3">
    <source>
        <dbReference type="EMBL" id="QJB03761.1"/>
    </source>
</evidence>
<name>A0A6M3M261_9ZZZZ</name>
<evidence type="ECO:0000313" key="2">
    <source>
        <dbReference type="EMBL" id="QJA99964.1"/>
    </source>
</evidence>
<accession>A0A6M3M261</accession>
<reference evidence="2" key="1">
    <citation type="submission" date="2020-03" db="EMBL/GenBank/DDBJ databases">
        <title>The deep terrestrial virosphere.</title>
        <authorList>
            <person name="Holmfeldt K."/>
            <person name="Nilsson E."/>
            <person name="Simone D."/>
            <person name="Lopez-Fernandez M."/>
            <person name="Wu X."/>
            <person name="de Brujin I."/>
            <person name="Lundin D."/>
            <person name="Andersson A."/>
            <person name="Bertilsson S."/>
            <person name="Dopson M."/>
        </authorList>
    </citation>
    <scope>NUCLEOTIDE SEQUENCE</scope>
    <source>
        <strain evidence="2">MM171A00766</strain>
        <strain evidence="3">MM171B00553</strain>
    </source>
</reference>
<proteinExistence type="predicted"/>
<protein>
    <submittedName>
        <fullName evidence="2">Uncharacterized protein</fullName>
    </submittedName>
</protein>
<dbReference type="EMBL" id="MT143860">
    <property type="protein sequence ID" value="QJB03761.1"/>
    <property type="molecule type" value="Genomic_DNA"/>
</dbReference>
<feature type="coiled-coil region" evidence="1">
    <location>
        <begin position="164"/>
        <end position="208"/>
    </location>
</feature>
<dbReference type="AlphaFoldDB" id="A0A6M3M261"/>
<keyword evidence="1" id="KW-0175">Coiled coil</keyword>
<gene>
    <name evidence="2" type="ORF">MM171A00766_0027</name>
    <name evidence="3" type="ORF">MM171B00553_0008</name>
</gene>
<organism evidence="2">
    <name type="scientific">viral metagenome</name>
    <dbReference type="NCBI Taxonomy" id="1070528"/>
    <lineage>
        <taxon>unclassified sequences</taxon>
        <taxon>metagenomes</taxon>
        <taxon>organismal metagenomes</taxon>
    </lineage>
</organism>
<dbReference type="EMBL" id="MT143675">
    <property type="protein sequence ID" value="QJA99964.1"/>
    <property type="molecule type" value="Genomic_DNA"/>
</dbReference>
<evidence type="ECO:0000256" key="1">
    <source>
        <dbReference type="SAM" id="Coils"/>
    </source>
</evidence>